<evidence type="ECO:0000313" key="3">
    <source>
        <dbReference type="Proteomes" id="UP000325743"/>
    </source>
</evidence>
<dbReference type="Pfam" id="PF07603">
    <property type="entry name" value="Lcl_C"/>
    <property type="match status" value="1"/>
</dbReference>
<dbReference type="EMBL" id="CP032519">
    <property type="protein sequence ID" value="QEZ48524.1"/>
    <property type="molecule type" value="Genomic_DNA"/>
</dbReference>
<sequence length="217" mass="23740">MNAVTAVEGIAVQTTISQAAAAALKAGDAVGGGFYAGQISQDDGVYVVIVAPKDGGEHEETVWHTDRKRLDDALSYYDGNANTIAMGRAGSALALWAISLRLNGFDDWYLPARDELELAYRHLKPTAGNYEGFRHGENPSSVPVGYTYTESTPAQTAAPAFQEGGTEAFEEEWYWTSTQYAGYSVYAWSQSFHDGDQTGNHKNDEFRARAVRRLKIQ</sequence>
<dbReference type="Proteomes" id="UP000325743">
    <property type="component" value="Chromosome 2"/>
</dbReference>
<reference evidence="2 3" key="1">
    <citation type="submission" date="2018-09" db="EMBL/GenBank/DDBJ databases">
        <title>Complete genome sequence of Cupriavidus oxalaticus T2, a bacterium capable of phenol tolerance and degradation.</title>
        <authorList>
            <person name="Yan J."/>
        </authorList>
    </citation>
    <scope>NUCLEOTIDE SEQUENCE [LARGE SCALE GENOMIC DNA]</scope>
    <source>
        <strain evidence="2 3">T2</strain>
    </source>
</reference>
<gene>
    <name evidence="2" type="ORF">D2917_23995</name>
</gene>
<evidence type="ECO:0000259" key="1">
    <source>
        <dbReference type="Pfam" id="PF07603"/>
    </source>
</evidence>
<feature type="domain" description="Lcl C-terminal" evidence="1">
    <location>
        <begin position="96"/>
        <end position="212"/>
    </location>
</feature>
<organism evidence="2 3">
    <name type="scientific">Cupriavidus oxalaticus</name>
    <dbReference type="NCBI Taxonomy" id="96344"/>
    <lineage>
        <taxon>Bacteria</taxon>
        <taxon>Pseudomonadati</taxon>
        <taxon>Pseudomonadota</taxon>
        <taxon>Betaproteobacteria</taxon>
        <taxon>Burkholderiales</taxon>
        <taxon>Burkholderiaceae</taxon>
        <taxon>Cupriavidus</taxon>
    </lineage>
</organism>
<accession>A0A5P3VQ28</accession>
<proteinExistence type="predicted"/>
<evidence type="ECO:0000313" key="2">
    <source>
        <dbReference type="EMBL" id="QEZ48524.1"/>
    </source>
</evidence>
<protein>
    <submittedName>
        <fullName evidence="2">DUF1566 domain-containing protein</fullName>
    </submittedName>
</protein>
<dbReference type="InterPro" id="IPR011460">
    <property type="entry name" value="Lcl_C"/>
</dbReference>
<dbReference type="AlphaFoldDB" id="A0A5P3VQ28"/>
<name>A0A5P3VQ28_9BURK</name>